<dbReference type="GO" id="GO:0005684">
    <property type="term" value="C:U2-type spliceosomal complex"/>
    <property type="evidence" value="ECO:0007669"/>
    <property type="project" value="TreeGrafter"/>
</dbReference>
<proteinExistence type="predicted"/>
<dbReference type="SMART" id="SM00360">
    <property type="entry name" value="RRM"/>
    <property type="match status" value="2"/>
</dbReference>
<dbReference type="InterPro" id="IPR012677">
    <property type="entry name" value="Nucleotide-bd_a/b_plait_sf"/>
</dbReference>
<gene>
    <name evidence="4" type="ORF">FVE85_3936</name>
</gene>
<sequence length="352" mass="39367">MRWWMAEADGRIHGPYDADALSALWTARAAHENGQTNNPDAPLVWEEGDEAWQPLEPAVRKLRAHGKPGKISAASSERQSDDEVAKRIRKRQRQQLKRQLVKANASAVYVSGLPPDVTEEEMADIFRRCGALKTQSGVKRYRNAANGSFKDDALVRFELGLSAENAVLLYDDYEIRPGQKMSVQYATFEATDDVVDAILETRPTRVPTRDAERLPARKTRGSRILIFKHLFDPAHVQGSEDDFYDQIEQALAETVQVYGAVERIIVFRKSPVGAASVKFANRSSAEVAFDALSEKDAFAGSNGVSGDGRSAPVEVEFFDGVTDYRADASKHEESEHELARRSAEWEKWLEQQ</sequence>
<dbReference type="OMA" id="IVISKPM"/>
<keyword evidence="1" id="KW-0694">RNA-binding</keyword>
<dbReference type="Pfam" id="PF00076">
    <property type="entry name" value="RRM_1"/>
    <property type="match status" value="1"/>
</dbReference>
<dbReference type="PANTHER" id="PTHR15608">
    <property type="entry name" value="SPLICING FACTOR U2AF-ASSOCIATED PROTEIN 2"/>
    <property type="match status" value="1"/>
</dbReference>
<accession>A0A5J4YR60</accession>
<reference evidence="5" key="1">
    <citation type="journal article" date="2019" name="Nat. Commun.">
        <title>Expansion of phycobilisome linker gene families in mesophilic red algae.</title>
        <authorList>
            <person name="Lee J."/>
            <person name="Kim D."/>
            <person name="Bhattacharya D."/>
            <person name="Yoon H.S."/>
        </authorList>
    </citation>
    <scope>NUCLEOTIDE SEQUENCE [LARGE SCALE GENOMIC DNA]</scope>
    <source>
        <strain evidence="5">CCMP 1328</strain>
    </source>
</reference>
<comment type="caution">
    <text evidence="4">The sequence shown here is derived from an EMBL/GenBank/DDBJ whole genome shotgun (WGS) entry which is preliminary data.</text>
</comment>
<dbReference type="Proteomes" id="UP000324585">
    <property type="component" value="Unassembled WGS sequence"/>
</dbReference>
<dbReference type="Gene3D" id="3.30.70.330">
    <property type="match status" value="2"/>
</dbReference>
<dbReference type="PANTHER" id="PTHR15608:SF0">
    <property type="entry name" value="HIV TAT-SPECIFIC FACTOR 1"/>
    <property type="match status" value="1"/>
</dbReference>
<evidence type="ECO:0000259" key="3">
    <source>
        <dbReference type="PROSITE" id="PS50102"/>
    </source>
</evidence>
<dbReference type="InterPro" id="IPR000504">
    <property type="entry name" value="RRM_dom"/>
</dbReference>
<name>A0A5J4YR60_PORPP</name>
<dbReference type="GO" id="GO:0003723">
    <property type="term" value="F:RNA binding"/>
    <property type="evidence" value="ECO:0007669"/>
    <property type="project" value="UniProtKB-UniRule"/>
</dbReference>
<evidence type="ECO:0000256" key="2">
    <source>
        <dbReference type="SAM" id="MobiDB-lite"/>
    </source>
</evidence>
<dbReference type="EMBL" id="VRMN01000005">
    <property type="protein sequence ID" value="KAA8493961.1"/>
    <property type="molecule type" value="Genomic_DNA"/>
</dbReference>
<evidence type="ECO:0000256" key="1">
    <source>
        <dbReference type="PROSITE-ProRule" id="PRU00176"/>
    </source>
</evidence>
<dbReference type="AlphaFoldDB" id="A0A5J4YR60"/>
<feature type="region of interest" description="Disordered" evidence="2">
    <location>
        <begin position="62"/>
        <end position="90"/>
    </location>
</feature>
<evidence type="ECO:0000313" key="5">
    <source>
        <dbReference type="Proteomes" id="UP000324585"/>
    </source>
</evidence>
<dbReference type="GO" id="GO:0005686">
    <property type="term" value="C:U2 snRNP"/>
    <property type="evidence" value="ECO:0007669"/>
    <property type="project" value="TreeGrafter"/>
</dbReference>
<keyword evidence="5" id="KW-1185">Reference proteome</keyword>
<evidence type="ECO:0000313" key="4">
    <source>
        <dbReference type="EMBL" id="KAA8493961.1"/>
    </source>
</evidence>
<organism evidence="4 5">
    <name type="scientific">Porphyridium purpureum</name>
    <name type="common">Red alga</name>
    <name type="synonym">Porphyridium cruentum</name>
    <dbReference type="NCBI Taxonomy" id="35688"/>
    <lineage>
        <taxon>Eukaryota</taxon>
        <taxon>Rhodophyta</taxon>
        <taxon>Bangiophyceae</taxon>
        <taxon>Porphyridiales</taxon>
        <taxon>Porphyridiaceae</taxon>
        <taxon>Porphyridium</taxon>
    </lineage>
</organism>
<dbReference type="InterPro" id="IPR034393">
    <property type="entry name" value="TatSF1-like"/>
</dbReference>
<protein>
    <submittedName>
        <fullName evidence="4">Splicing factor U2AF-associated protein 2</fullName>
    </submittedName>
</protein>
<dbReference type="PROSITE" id="PS50102">
    <property type="entry name" value="RRM"/>
    <property type="match status" value="1"/>
</dbReference>
<dbReference type="InterPro" id="IPR035979">
    <property type="entry name" value="RBD_domain_sf"/>
</dbReference>
<feature type="domain" description="RRM" evidence="3">
    <location>
        <begin position="106"/>
        <end position="188"/>
    </location>
</feature>
<dbReference type="SUPFAM" id="SSF54928">
    <property type="entry name" value="RNA-binding domain, RBD"/>
    <property type="match status" value="2"/>
</dbReference>
<dbReference type="OrthoDB" id="10258585at2759"/>